<dbReference type="Pfam" id="PF12675">
    <property type="entry name" value="DUF3795"/>
    <property type="match status" value="1"/>
</dbReference>
<feature type="transmembrane region" description="Helical" evidence="1">
    <location>
        <begin position="32"/>
        <end position="48"/>
    </location>
</feature>
<name>A0ABY6HS65_9ARCH</name>
<keyword evidence="3" id="KW-1185">Reference proteome</keyword>
<dbReference type="EMBL" id="CP104013">
    <property type="protein sequence ID" value="UYP45409.1"/>
    <property type="molecule type" value="Genomic_DNA"/>
</dbReference>
<evidence type="ECO:0000256" key="1">
    <source>
        <dbReference type="SAM" id="Phobius"/>
    </source>
</evidence>
<accession>A0ABY6HS65</accession>
<keyword evidence="1" id="KW-1133">Transmembrane helix</keyword>
<sequence length="218" mass="25710">MNNDNQENFNPSFPTFLFISFRYSKFYFDEKLFISFFVLYLLQLKFYIGHFMKKRFDSYCGLYCGACEIMKINLTNNFIQAAKDRNEELENLVCDGCKSSQHCAECSICDIRKCAQDKGLEFCSECASYPCKMLLRFKSNNKPHHSAIIANLEEIKNFGVEEWLIRQETRWACPKCNTPFSWYEKTCEECGESLYHCKKEQKEILLDELSKLPLFFAL</sequence>
<evidence type="ECO:0000313" key="2">
    <source>
        <dbReference type="EMBL" id="UYP45409.1"/>
    </source>
</evidence>
<dbReference type="InterPro" id="IPR024227">
    <property type="entry name" value="DUF3795"/>
</dbReference>
<keyword evidence="1" id="KW-0812">Transmembrane</keyword>
<protein>
    <recommendedName>
        <fullName evidence="4">DUF3795 domain-containing protein</fullName>
    </recommendedName>
</protein>
<proteinExistence type="predicted"/>
<dbReference type="Proteomes" id="UP001208689">
    <property type="component" value="Chromosome"/>
</dbReference>
<organism evidence="2 3">
    <name type="scientific">Candidatus Lokiarchaeum ossiferum</name>
    <dbReference type="NCBI Taxonomy" id="2951803"/>
    <lineage>
        <taxon>Archaea</taxon>
        <taxon>Promethearchaeati</taxon>
        <taxon>Promethearchaeota</taxon>
        <taxon>Promethearchaeia</taxon>
        <taxon>Promethearchaeales</taxon>
        <taxon>Promethearchaeaceae</taxon>
        <taxon>Candidatus Lokiarchaeum</taxon>
    </lineage>
</organism>
<keyword evidence="1" id="KW-0472">Membrane</keyword>
<reference evidence="2" key="1">
    <citation type="submission" date="2022-09" db="EMBL/GenBank/DDBJ databases">
        <title>Actin cytoskeleton and complex cell architecture in an #Asgard archaeon.</title>
        <authorList>
            <person name="Ponce Toledo R.I."/>
            <person name="Schleper C."/>
            <person name="Rodrigues Oliveira T."/>
            <person name="Wollweber F."/>
            <person name="Xu J."/>
            <person name="Rittmann S."/>
            <person name="Klingl A."/>
            <person name="Pilhofer M."/>
        </authorList>
    </citation>
    <scope>NUCLEOTIDE SEQUENCE</scope>
    <source>
        <strain evidence="2">B-35</strain>
    </source>
</reference>
<evidence type="ECO:0008006" key="4">
    <source>
        <dbReference type="Google" id="ProtNLM"/>
    </source>
</evidence>
<gene>
    <name evidence="2" type="ORF">NEF87_001694</name>
</gene>
<evidence type="ECO:0000313" key="3">
    <source>
        <dbReference type="Proteomes" id="UP001208689"/>
    </source>
</evidence>